<dbReference type="GO" id="GO:0016301">
    <property type="term" value="F:kinase activity"/>
    <property type="evidence" value="ECO:0007669"/>
    <property type="project" value="UniProtKB-KW"/>
</dbReference>
<feature type="domain" description="PAS" evidence="12">
    <location>
        <begin position="11"/>
        <end position="69"/>
    </location>
</feature>
<evidence type="ECO:0000259" key="11">
    <source>
        <dbReference type="PROSITE" id="PS50110"/>
    </source>
</evidence>
<evidence type="ECO:0000256" key="5">
    <source>
        <dbReference type="ARBA" id="ARBA00022741"/>
    </source>
</evidence>
<dbReference type="CDD" id="cd00082">
    <property type="entry name" value="HisKA"/>
    <property type="match status" value="1"/>
</dbReference>
<evidence type="ECO:0000256" key="9">
    <source>
        <dbReference type="PROSITE-ProRule" id="PRU00169"/>
    </source>
</evidence>
<accession>A0ABN7JP30</accession>
<reference evidence="14 15" key="1">
    <citation type="submission" date="2020-11" db="EMBL/GenBank/DDBJ databases">
        <authorList>
            <person name="Lassalle F."/>
        </authorList>
    </citation>
    <scope>NUCLEOTIDE SEQUENCE [LARGE SCALE GENOMIC DNA]</scope>
    <source>
        <strain evidence="14 15">JC140</strain>
    </source>
</reference>
<dbReference type="Pfam" id="PF00512">
    <property type="entry name" value="HisKA"/>
    <property type="match status" value="1"/>
</dbReference>
<dbReference type="InterPro" id="IPR001789">
    <property type="entry name" value="Sig_transdc_resp-reg_receiver"/>
</dbReference>
<keyword evidence="5" id="KW-0547">Nucleotide-binding</keyword>
<keyword evidence="15" id="KW-1185">Reference proteome</keyword>
<evidence type="ECO:0000256" key="8">
    <source>
        <dbReference type="ARBA" id="ARBA00023012"/>
    </source>
</evidence>
<dbReference type="RefSeq" id="WP_142592810.1">
    <property type="nucleotide sequence ID" value="NZ_CABFWF030000012.1"/>
</dbReference>
<sequence>MRTQPQTLGIQEERYRLLVDSITDYAIYMLDPEGRVSSWNPGAERFKGYKEHEILGHHFSRFYTEEDREDGLPGRALQTAATQGRFENEGWRVKKDGTRFWADVIIDPIWSPSHELLGFAKVTRDLTERRRVEQELKRTEQQFQLLVQGVRDYAIYMLDPSGHITNWNSGAELIKGYRGEEVIGSHFSRFYTDEDRAAGLPGIGLEAARRDGRFEKEGIRVRKDGTRFWAHVTIEAIRDRSGELLGFAKVTHDITEKIEAQNALNQAREELFQAQKMEAIGQLTGGIAHDFNNLLMAVLGSLGILKKRLPQDPSLMPLLDNAIQGAERGVALIQRMLAYSRKQDLDLTPVDTSSVVGGMMDFVRRSVGAAIEIETEFSPDLPLVLTDAVQLETALLNLIVNARDAMPQGGRITIRACRTPLPSSSVSGDGKEFVQLSVEDTGEGMDTETIERATTPFFTTKGVGKGTGLGLSMVQGLAEQSGGKLVIESSKGHGTSISLILPVADQSALHVTSDHRQEQALPPLPETLRVMAVDDDALVLMNTTLMLEDLGHQVVEAYNGAQALEMLEGGERVDLLLTDHSMPKMTGAELADRVHRRWPELPVILATGYAELPSNEGERLPKLSKPFSQVQLAEILSSAIQKR</sequence>
<evidence type="ECO:0000313" key="14">
    <source>
        <dbReference type="EMBL" id="CAD7039662.1"/>
    </source>
</evidence>
<evidence type="ECO:0000256" key="1">
    <source>
        <dbReference type="ARBA" id="ARBA00000085"/>
    </source>
</evidence>
<dbReference type="SMART" id="SM00388">
    <property type="entry name" value="HisKA"/>
    <property type="match status" value="1"/>
</dbReference>
<dbReference type="Gene3D" id="1.10.287.130">
    <property type="match status" value="1"/>
</dbReference>
<evidence type="ECO:0000256" key="7">
    <source>
        <dbReference type="ARBA" id="ARBA00022840"/>
    </source>
</evidence>
<dbReference type="SUPFAM" id="SSF55874">
    <property type="entry name" value="ATPase domain of HSP90 chaperone/DNA topoisomerase II/histidine kinase"/>
    <property type="match status" value="1"/>
</dbReference>
<name>A0ABN7JP30_9HYPH</name>
<dbReference type="Pfam" id="PF00989">
    <property type="entry name" value="PAS"/>
    <property type="match status" value="1"/>
</dbReference>
<dbReference type="InterPro" id="IPR001610">
    <property type="entry name" value="PAC"/>
</dbReference>
<protein>
    <recommendedName>
        <fullName evidence="2">histidine kinase</fullName>
        <ecNumber evidence="2">2.7.13.3</ecNumber>
    </recommendedName>
</protein>
<dbReference type="SUPFAM" id="SSF47384">
    <property type="entry name" value="Homodimeric domain of signal transducing histidine kinase"/>
    <property type="match status" value="1"/>
</dbReference>
<dbReference type="CDD" id="cd00130">
    <property type="entry name" value="PAS"/>
    <property type="match status" value="2"/>
</dbReference>
<keyword evidence="7" id="KW-0067">ATP-binding</keyword>
<dbReference type="InterPro" id="IPR000700">
    <property type="entry name" value="PAS-assoc_C"/>
</dbReference>
<evidence type="ECO:0000256" key="6">
    <source>
        <dbReference type="ARBA" id="ARBA00022777"/>
    </source>
</evidence>
<dbReference type="NCBIfam" id="TIGR00229">
    <property type="entry name" value="sensory_box"/>
    <property type="match status" value="2"/>
</dbReference>
<feature type="modified residue" description="4-aspartylphosphate" evidence="9">
    <location>
        <position position="579"/>
    </location>
</feature>
<dbReference type="Pfam" id="PF02518">
    <property type="entry name" value="HATPase_c"/>
    <property type="match status" value="1"/>
</dbReference>
<keyword evidence="6 14" id="KW-0418">Kinase</keyword>
<feature type="domain" description="Response regulatory" evidence="11">
    <location>
        <begin position="529"/>
        <end position="640"/>
    </location>
</feature>
<dbReference type="InterPro" id="IPR003661">
    <property type="entry name" value="HisK_dim/P_dom"/>
</dbReference>
<dbReference type="InterPro" id="IPR003594">
    <property type="entry name" value="HATPase_dom"/>
</dbReference>
<feature type="domain" description="PAC" evidence="13">
    <location>
        <begin position="86"/>
        <end position="138"/>
    </location>
</feature>
<evidence type="ECO:0000256" key="4">
    <source>
        <dbReference type="ARBA" id="ARBA00022679"/>
    </source>
</evidence>
<dbReference type="PANTHER" id="PTHR43065">
    <property type="entry name" value="SENSOR HISTIDINE KINASE"/>
    <property type="match status" value="1"/>
</dbReference>
<dbReference type="InterPro" id="IPR004358">
    <property type="entry name" value="Sig_transdc_His_kin-like_C"/>
</dbReference>
<evidence type="ECO:0000259" key="13">
    <source>
        <dbReference type="PROSITE" id="PS50113"/>
    </source>
</evidence>
<dbReference type="InterPro" id="IPR036097">
    <property type="entry name" value="HisK_dim/P_sf"/>
</dbReference>
<dbReference type="InterPro" id="IPR036890">
    <property type="entry name" value="HATPase_C_sf"/>
</dbReference>
<dbReference type="InterPro" id="IPR000014">
    <property type="entry name" value="PAS"/>
</dbReference>
<comment type="caution">
    <text evidence="14">The sequence shown here is derived from an EMBL/GenBank/DDBJ whole genome shotgun (WGS) entry which is preliminary data.</text>
</comment>
<keyword evidence="3 9" id="KW-0597">Phosphoprotein</keyword>
<dbReference type="InterPro" id="IPR005467">
    <property type="entry name" value="His_kinase_dom"/>
</dbReference>
<dbReference type="Pfam" id="PF00072">
    <property type="entry name" value="Response_reg"/>
    <property type="match status" value="1"/>
</dbReference>
<feature type="domain" description="Histidine kinase" evidence="10">
    <location>
        <begin position="286"/>
        <end position="505"/>
    </location>
</feature>
<dbReference type="InterPro" id="IPR011006">
    <property type="entry name" value="CheY-like_superfamily"/>
</dbReference>
<keyword evidence="8" id="KW-0902">Two-component regulatory system</keyword>
<dbReference type="PROSITE" id="PS50113">
    <property type="entry name" value="PAC"/>
    <property type="match status" value="2"/>
</dbReference>
<dbReference type="Gene3D" id="3.30.450.20">
    <property type="entry name" value="PAS domain"/>
    <property type="match status" value="2"/>
</dbReference>
<feature type="domain" description="PAC" evidence="13">
    <location>
        <begin position="214"/>
        <end position="266"/>
    </location>
</feature>
<dbReference type="InterPro" id="IPR035965">
    <property type="entry name" value="PAS-like_dom_sf"/>
</dbReference>
<evidence type="ECO:0000256" key="3">
    <source>
        <dbReference type="ARBA" id="ARBA00022553"/>
    </source>
</evidence>
<dbReference type="SUPFAM" id="SSF52172">
    <property type="entry name" value="CheY-like"/>
    <property type="match status" value="1"/>
</dbReference>
<dbReference type="Proteomes" id="UP000606921">
    <property type="component" value="Unassembled WGS sequence"/>
</dbReference>
<evidence type="ECO:0000313" key="15">
    <source>
        <dbReference type="Proteomes" id="UP000606921"/>
    </source>
</evidence>
<dbReference type="EC" id="2.7.13.3" evidence="2"/>
<dbReference type="PANTHER" id="PTHR43065:SF49">
    <property type="entry name" value="HISTIDINE KINASE"/>
    <property type="match status" value="1"/>
</dbReference>
<dbReference type="SMART" id="SM00448">
    <property type="entry name" value="REC"/>
    <property type="match status" value="1"/>
</dbReference>
<dbReference type="InterPro" id="IPR013767">
    <property type="entry name" value="PAS_fold"/>
</dbReference>
<dbReference type="PROSITE" id="PS50110">
    <property type="entry name" value="RESPONSE_REGULATORY"/>
    <property type="match status" value="1"/>
</dbReference>
<feature type="domain" description="PAS" evidence="12">
    <location>
        <begin position="139"/>
        <end position="196"/>
    </location>
</feature>
<dbReference type="PRINTS" id="PR00344">
    <property type="entry name" value="BCTRLSENSOR"/>
</dbReference>
<evidence type="ECO:0000256" key="2">
    <source>
        <dbReference type="ARBA" id="ARBA00012438"/>
    </source>
</evidence>
<dbReference type="SMART" id="SM00387">
    <property type="entry name" value="HATPase_c"/>
    <property type="match status" value="1"/>
</dbReference>
<comment type="catalytic activity">
    <reaction evidence="1">
        <text>ATP + protein L-histidine = ADP + protein N-phospho-L-histidine.</text>
        <dbReference type="EC" id="2.7.13.3"/>
    </reaction>
</comment>
<dbReference type="SMART" id="SM00086">
    <property type="entry name" value="PAC"/>
    <property type="match status" value="2"/>
</dbReference>
<evidence type="ECO:0000259" key="10">
    <source>
        <dbReference type="PROSITE" id="PS50109"/>
    </source>
</evidence>
<keyword evidence="4" id="KW-0808">Transferase</keyword>
<dbReference type="SUPFAM" id="SSF55785">
    <property type="entry name" value="PYP-like sensor domain (PAS domain)"/>
    <property type="match status" value="2"/>
</dbReference>
<dbReference type="PROSITE" id="PS50112">
    <property type="entry name" value="PAS"/>
    <property type="match status" value="2"/>
</dbReference>
<gene>
    <name evidence="14" type="ORF">REJC140_00778</name>
</gene>
<organism evidence="14 15">
    <name type="scientific">Pseudorhizobium endolithicum</name>
    <dbReference type="NCBI Taxonomy" id="1191678"/>
    <lineage>
        <taxon>Bacteria</taxon>
        <taxon>Pseudomonadati</taxon>
        <taxon>Pseudomonadota</taxon>
        <taxon>Alphaproteobacteria</taxon>
        <taxon>Hyphomicrobiales</taxon>
        <taxon>Rhizobiaceae</taxon>
        <taxon>Rhizobium/Agrobacterium group</taxon>
        <taxon>Pseudorhizobium</taxon>
    </lineage>
</organism>
<proteinExistence type="predicted"/>
<evidence type="ECO:0000259" key="12">
    <source>
        <dbReference type="PROSITE" id="PS50112"/>
    </source>
</evidence>
<dbReference type="Gene3D" id="3.40.50.2300">
    <property type="match status" value="1"/>
</dbReference>
<dbReference type="Gene3D" id="3.30.565.10">
    <property type="entry name" value="Histidine kinase-like ATPase, C-terminal domain"/>
    <property type="match status" value="1"/>
</dbReference>
<dbReference type="Pfam" id="PF13426">
    <property type="entry name" value="PAS_9"/>
    <property type="match status" value="1"/>
</dbReference>
<dbReference type="PROSITE" id="PS50109">
    <property type="entry name" value="HIS_KIN"/>
    <property type="match status" value="1"/>
</dbReference>
<dbReference type="SMART" id="SM00091">
    <property type="entry name" value="PAS"/>
    <property type="match status" value="2"/>
</dbReference>
<dbReference type="EMBL" id="CABFWF030000012">
    <property type="protein sequence ID" value="CAD7039662.1"/>
    <property type="molecule type" value="Genomic_DNA"/>
</dbReference>